<keyword evidence="4" id="KW-1185">Reference proteome</keyword>
<organism evidence="2 3">
    <name type="scientific">Burkholderia pseudomultivorans</name>
    <dbReference type="NCBI Taxonomy" id="1207504"/>
    <lineage>
        <taxon>Bacteria</taxon>
        <taxon>Pseudomonadati</taxon>
        <taxon>Pseudomonadota</taxon>
        <taxon>Betaproteobacteria</taxon>
        <taxon>Burkholderiales</taxon>
        <taxon>Burkholderiaceae</taxon>
        <taxon>Burkholderia</taxon>
        <taxon>Burkholderia cepacia complex</taxon>
    </lineage>
</organism>
<dbReference type="EMBL" id="CABVPP010000079">
    <property type="protein sequence ID" value="VWC27539.1"/>
    <property type="molecule type" value="Genomic_DNA"/>
</dbReference>
<gene>
    <name evidence="2" type="ORF">BPS26883_06215</name>
    <name evidence="1" type="ORF">FEQ00_00974</name>
</gene>
<name>A0A6P2RB08_9BURK</name>
<evidence type="ECO:0000313" key="2">
    <source>
        <dbReference type="EMBL" id="VWC27539.1"/>
    </source>
</evidence>
<evidence type="ECO:0000313" key="3">
    <source>
        <dbReference type="Proteomes" id="UP000494162"/>
    </source>
</evidence>
<dbReference type="Proteomes" id="UP001248067">
    <property type="component" value="Unassembled WGS sequence"/>
</dbReference>
<dbReference type="Proteomes" id="UP000494162">
    <property type="component" value="Unassembled WGS sequence"/>
</dbReference>
<evidence type="ECO:0000313" key="1">
    <source>
        <dbReference type="EMBL" id="MDR8752568.1"/>
    </source>
</evidence>
<dbReference type="EMBL" id="VJSY01000005">
    <property type="protein sequence ID" value="MDR8752568.1"/>
    <property type="molecule type" value="Genomic_DNA"/>
</dbReference>
<dbReference type="AlphaFoldDB" id="A0A6P2RB08"/>
<sequence>MVQTDPFDAVGCLGIGFTYPVCPAQPTLIALNQQRVPAKRTQLAGFAQSTQSVVWHGRVAALHVIAGFAGHFGRDLRQPSNYSSAVL</sequence>
<reference evidence="2 3" key="2">
    <citation type="submission" date="2019-09" db="EMBL/GenBank/DDBJ databases">
        <authorList>
            <person name="Depoorter E."/>
        </authorList>
    </citation>
    <scope>NUCLEOTIDE SEQUENCE [LARGE SCALE GENOMIC DNA]</scope>
    <source>
        <strain evidence="2">LMG 26883</strain>
    </source>
</reference>
<reference evidence="1 4" key="1">
    <citation type="submission" date="2019-06" db="EMBL/GenBank/DDBJ databases">
        <title>Evolution of Burkholderia multivorans in the lungs of Cystic Fibrosis patients.</title>
        <authorList>
            <person name="Moreira L.M."/>
        </authorList>
    </citation>
    <scope>NUCLEOTIDE SEQUENCE [LARGE SCALE GENOMIC DNA]</scope>
    <source>
        <strain evidence="1 4">VC13239</strain>
    </source>
</reference>
<evidence type="ECO:0000313" key="4">
    <source>
        <dbReference type="Proteomes" id="UP001248067"/>
    </source>
</evidence>
<protein>
    <submittedName>
        <fullName evidence="2">Uncharacterized protein</fullName>
    </submittedName>
</protein>
<accession>A0A6P2RB08</accession>
<proteinExistence type="predicted"/>